<dbReference type="EMBL" id="UOFQ01000029">
    <property type="protein sequence ID" value="VAW85733.1"/>
    <property type="molecule type" value="Genomic_DNA"/>
</dbReference>
<protein>
    <recommendedName>
        <fullName evidence="4">Outer-membrane lipoprotein carrier protein</fullName>
    </recommendedName>
</protein>
<reference evidence="9" key="1">
    <citation type="submission" date="2018-06" db="EMBL/GenBank/DDBJ databases">
        <authorList>
            <person name="Zhirakovskaya E."/>
        </authorList>
    </citation>
    <scope>NUCLEOTIDE SEQUENCE</scope>
</reference>
<evidence type="ECO:0000256" key="3">
    <source>
        <dbReference type="ARBA" id="ARBA00011245"/>
    </source>
</evidence>
<comment type="subcellular location">
    <subcellularLocation>
        <location evidence="1">Periplasm</location>
    </subcellularLocation>
</comment>
<evidence type="ECO:0000256" key="5">
    <source>
        <dbReference type="ARBA" id="ARBA00022448"/>
    </source>
</evidence>
<dbReference type="AlphaFoldDB" id="A0A3B0ZC09"/>
<keyword evidence="9" id="KW-0449">Lipoprotein</keyword>
<keyword evidence="5" id="KW-0813">Transport</keyword>
<sequence>MFRYTCQFIIAPLVLLALLMPLSAKAGSGLERLDNFFEGLGSLRANFEQTVIDASAFSLQESGGVLIMQRPDKFLWDYQRPYQQVIIADGKKIYIYDADLEQVTVKVMQKSMGDTPMLLLSSGGALADSFVITEMGEDDGLEWLQLKPRAQQSNFSMMRLAFDHQTLRVMELVDSFDQTTRLQFSEIKRNPRIDSALFKFVAPPGVDVIEERVDVIEELP</sequence>
<keyword evidence="7" id="KW-0653">Protein transport</keyword>
<dbReference type="InterPro" id="IPR018323">
    <property type="entry name" value="OM_lipoprot_carrier_LolA_Pbac"/>
</dbReference>
<dbReference type="GO" id="GO:0042953">
    <property type="term" value="P:lipoprotein transport"/>
    <property type="evidence" value="ECO:0007669"/>
    <property type="project" value="InterPro"/>
</dbReference>
<dbReference type="GO" id="GO:0030288">
    <property type="term" value="C:outer membrane-bounded periplasmic space"/>
    <property type="evidence" value="ECO:0007669"/>
    <property type="project" value="TreeGrafter"/>
</dbReference>
<keyword evidence="8" id="KW-0143">Chaperone</keyword>
<proteinExistence type="inferred from homology"/>
<evidence type="ECO:0000256" key="4">
    <source>
        <dbReference type="ARBA" id="ARBA00014035"/>
    </source>
</evidence>
<gene>
    <name evidence="9" type="ORF">MNBD_GAMMA17-43</name>
</gene>
<name>A0A3B0ZC09_9ZZZZ</name>
<dbReference type="Gene3D" id="2.50.20.10">
    <property type="entry name" value="Lipoprotein localisation LolA/LolB/LppX"/>
    <property type="match status" value="1"/>
</dbReference>
<evidence type="ECO:0000256" key="2">
    <source>
        <dbReference type="ARBA" id="ARBA00007615"/>
    </source>
</evidence>
<dbReference type="PANTHER" id="PTHR35869:SF1">
    <property type="entry name" value="OUTER-MEMBRANE LIPOPROTEIN CARRIER PROTEIN"/>
    <property type="match status" value="1"/>
</dbReference>
<dbReference type="Pfam" id="PF03548">
    <property type="entry name" value="LolA"/>
    <property type="match status" value="1"/>
</dbReference>
<organism evidence="9">
    <name type="scientific">hydrothermal vent metagenome</name>
    <dbReference type="NCBI Taxonomy" id="652676"/>
    <lineage>
        <taxon>unclassified sequences</taxon>
        <taxon>metagenomes</taxon>
        <taxon>ecological metagenomes</taxon>
    </lineage>
</organism>
<accession>A0A3B0ZC09</accession>
<dbReference type="NCBIfam" id="TIGR00547">
    <property type="entry name" value="lolA"/>
    <property type="match status" value="1"/>
</dbReference>
<dbReference type="SUPFAM" id="SSF89392">
    <property type="entry name" value="Prokaryotic lipoproteins and lipoprotein localization factors"/>
    <property type="match status" value="1"/>
</dbReference>
<dbReference type="CDD" id="cd16325">
    <property type="entry name" value="LolA"/>
    <property type="match status" value="1"/>
</dbReference>
<dbReference type="HAMAP" id="MF_00240">
    <property type="entry name" value="LolA"/>
    <property type="match status" value="1"/>
</dbReference>
<comment type="similarity">
    <text evidence="2">Belongs to the LolA family.</text>
</comment>
<evidence type="ECO:0000256" key="1">
    <source>
        <dbReference type="ARBA" id="ARBA00004418"/>
    </source>
</evidence>
<dbReference type="PANTHER" id="PTHR35869">
    <property type="entry name" value="OUTER-MEMBRANE LIPOPROTEIN CARRIER PROTEIN"/>
    <property type="match status" value="1"/>
</dbReference>
<evidence type="ECO:0000256" key="7">
    <source>
        <dbReference type="ARBA" id="ARBA00022927"/>
    </source>
</evidence>
<evidence type="ECO:0000313" key="9">
    <source>
        <dbReference type="EMBL" id="VAW85733.1"/>
    </source>
</evidence>
<keyword evidence="6" id="KW-0574">Periplasm</keyword>
<comment type="subunit">
    <text evidence="3">Monomer.</text>
</comment>
<dbReference type="GO" id="GO:0044874">
    <property type="term" value="P:lipoprotein localization to outer membrane"/>
    <property type="evidence" value="ECO:0007669"/>
    <property type="project" value="TreeGrafter"/>
</dbReference>
<dbReference type="InterPro" id="IPR029046">
    <property type="entry name" value="LolA/LolB/LppX"/>
</dbReference>
<evidence type="ECO:0000256" key="8">
    <source>
        <dbReference type="ARBA" id="ARBA00023186"/>
    </source>
</evidence>
<evidence type="ECO:0000256" key="6">
    <source>
        <dbReference type="ARBA" id="ARBA00022764"/>
    </source>
</evidence>
<dbReference type="InterPro" id="IPR004564">
    <property type="entry name" value="OM_lipoprot_carrier_LolA-like"/>
</dbReference>